<reference evidence="1" key="1">
    <citation type="submission" date="2022-05" db="EMBL/GenBank/DDBJ databases">
        <title>Schlegelella sp. nov., isolated from mangrove soil.</title>
        <authorList>
            <person name="Liu Y."/>
            <person name="Ge X."/>
            <person name="Liu W."/>
        </authorList>
    </citation>
    <scope>NUCLEOTIDE SEQUENCE</scope>
    <source>
        <strain evidence="1">S2-27</strain>
    </source>
</reference>
<gene>
    <name evidence="1" type="ORF">M8A51_17050</name>
</gene>
<keyword evidence="2" id="KW-1185">Reference proteome</keyword>
<dbReference type="EMBL" id="JAMKFE010000010">
    <property type="protein sequence ID" value="MCM5681238.1"/>
    <property type="molecule type" value="Genomic_DNA"/>
</dbReference>
<organism evidence="1 2">
    <name type="scientific">Caldimonas mangrovi</name>
    <dbReference type="NCBI Taxonomy" id="2944811"/>
    <lineage>
        <taxon>Bacteria</taxon>
        <taxon>Pseudomonadati</taxon>
        <taxon>Pseudomonadota</taxon>
        <taxon>Betaproteobacteria</taxon>
        <taxon>Burkholderiales</taxon>
        <taxon>Sphaerotilaceae</taxon>
        <taxon>Caldimonas</taxon>
    </lineage>
</organism>
<accession>A0ABT0YRH1</accession>
<proteinExistence type="predicted"/>
<dbReference type="RefSeq" id="WP_251779716.1">
    <property type="nucleotide sequence ID" value="NZ_JAMKFE010000010.1"/>
</dbReference>
<comment type="caution">
    <text evidence="1">The sequence shown here is derived from an EMBL/GenBank/DDBJ whole genome shotgun (WGS) entry which is preliminary data.</text>
</comment>
<name>A0ABT0YRH1_9BURK</name>
<sequence length="81" mass="8832">MQTPEPAAPEPVAPAVAPNPFALMMDPRSVLDVVEHSQRLARLKSRIYRPLDKPASGKAEGATTAFDHGIEIEPEFVELPE</sequence>
<evidence type="ECO:0000313" key="2">
    <source>
        <dbReference type="Proteomes" id="UP001165541"/>
    </source>
</evidence>
<evidence type="ECO:0000313" key="1">
    <source>
        <dbReference type="EMBL" id="MCM5681238.1"/>
    </source>
</evidence>
<protein>
    <submittedName>
        <fullName evidence="1">Uncharacterized protein</fullName>
    </submittedName>
</protein>
<dbReference type="Proteomes" id="UP001165541">
    <property type="component" value="Unassembled WGS sequence"/>
</dbReference>